<protein>
    <submittedName>
        <fullName evidence="1">Uncharacterized protein</fullName>
    </submittedName>
</protein>
<dbReference type="EMBL" id="JABELV010000065">
    <property type="protein sequence ID" value="KAG7536004.1"/>
    <property type="molecule type" value="Genomic_DNA"/>
</dbReference>
<name>A0A8K0NN60_9TREE</name>
<dbReference type="Proteomes" id="UP000812966">
    <property type="component" value="Unassembled WGS sequence"/>
</dbReference>
<organism evidence="1 2">
    <name type="scientific">Filobasidium floriforme</name>
    <dbReference type="NCBI Taxonomy" id="5210"/>
    <lineage>
        <taxon>Eukaryota</taxon>
        <taxon>Fungi</taxon>
        <taxon>Dikarya</taxon>
        <taxon>Basidiomycota</taxon>
        <taxon>Agaricomycotina</taxon>
        <taxon>Tremellomycetes</taxon>
        <taxon>Filobasidiales</taxon>
        <taxon>Filobasidiaceae</taxon>
        <taxon>Filobasidium</taxon>
    </lineage>
</organism>
<evidence type="ECO:0000313" key="1">
    <source>
        <dbReference type="EMBL" id="KAG7536004.1"/>
    </source>
</evidence>
<evidence type="ECO:0000313" key="2">
    <source>
        <dbReference type="Proteomes" id="UP000812966"/>
    </source>
</evidence>
<comment type="caution">
    <text evidence="1">The sequence shown here is derived from an EMBL/GenBank/DDBJ whole genome shotgun (WGS) entry which is preliminary data.</text>
</comment>
<keyword evidence="2" id="KW-1185">Reference proteome</keyword>
<dbReference type="AlphaFoldDB" id="A0A8K0NN60"/>
<gene>
    <name evidence="1" type="ORF">FFLO_03524</name>
</gene>
<accession>A0A8K0NN60</accession>
<proteinExistence type="predicted"/>
<sequence>MSSDTTPQMQPLPGAWTAVINQRPWGKCLTLPWSYTNQHFMESIKQRQFWSSVNGFAQYREWQYDGALFVARTSHVCGDPRLYRPHEMAYPRGLRYDDIRWLFNSFREPIPLWVTDVYFARTREYIDSVPYDDKRRPEGWKRKSGNTCDRDLRQVGRLVGRGFEGCYKWYRGLQSESGVATWNIAGGPGFVKAVI</sequence>
<reference evidence="1" key="1">
    <citation type="submission" date="2020-04" db="EMBL/GenBank/DDBJ databases">
        <title>Analysis of mating type loci in Filobasidium floriforme.</title>
        <authorList>
            <person name="Nowrousian M."/>
        </authorList>
    </citation>
    <scope>NUCLEOTIDE SEQUENCE</scope>
    <source>
        <strain evidence="1">CBS 6242</strain>
    </source>
</reference>